<dbReference type="OrthoDB" id="7933195at2"/>
<gene>
    <name evidence="1" type="ORF">HYPDE_29358</name>
</gene>
<sequence>MTGLLPFDVVVIASDFEDEDVRGKRGHIIGEVTPTEVGVFVYDLERVWCLHPNDVRTTGGRDIEAQNYRGPVIRVNRHGEIVD</sequence>
<keyword evidence="2" id="KW-1185">Reference proteome</keyword>
<dbReference type="Proteomes" id="UP000005952">
    <property type="component" value="Chromosome"/>
</dbReference>
<organism evidence="1 2">
    <name type="scientific">Hyphomicrobium denitrificans 1NES1</name>
    <dbReference type="NCBI Taxonomy" id="670307"/>
    <lineage>
        <taxon>Bacteria</taxon>
        <taxon>Pseudomonadati</taxon>
        <taxon>Pseudomonadota</taxon>
        <taxon>Alphaproteobacteria</taxon>
        <taxon>Hyphomicrobiales</taxon>
        <taxon>Hyphomicrobiaceae</taxon>
        <taxon>Hyphomicrobium</taxon>
    </lineage>
</organism>
<name>N0B5R2_9HYPH</name>
<dbReference type="AlphaFoldDB" id="N0B5R2"/>
<reference evidence="1 2" key="1">
    <citation type="journal article" date="2013" name="Genome Announc.">
        <title>Genome sequences for three denitrifying bacterial strains isolated from a uranium- and nitrate-contaminated subsurface environment.</title>
        <authorList>
            <person name="Venkatramanan R."/>
            <person name="Prakash O."/>
            <person name="Woyke T."/>
            <person name="Chain P."/>
            <person name="Goodwin L.A."/>
            <person name="Watson D."/>
            <person name="Brooks S."/>
            <person name="Kostka J.E."/>
            <person name="Green S.J."/>
        </authorList>
    </citation>
    <scope>NUCLEOTIDE SEQUENCE [LARGE SCALE GENOMIC DNA]</scope>
    <source>
        <strain evidence="1 2">1NES1</strain>
    </source>
</reference>
<dbReference type="EMBL" id="CP005587">
    <property type="protein sequence ID" value="AGK57547.1"/>
    <property type="molecule type" value="Genomic_DNA"/>
</dbReference>
<dbReference type="STRING" id="670307.HYPDE_29358"/>
<dbReference type="HOGENOM" id="CLU_2537997_0_0_5"/>
<dbReference type="KEGG" id="hdt:HYPDE_29358"/>
<dbReference type="RefSeq" id="WP_015597582.1">
    <property type="nucleotide sequence ID" value="NC_021172.1"/>
</dbReference>
<accession>N0B5R2</accession>
<evidence type="ECO:0000313" key="1">
    <source>
        <dbReference type="EMBL" id="AGK57547.1"/>
    </source>
</evidence>
<proteinExistence type="predicted"/>
<evidence type="ECO:0000313" key="2">
    <source>
        <dbReference type="Proteomes" id="UP000005952"/>
    </source>
</evidence>
<protein>
    <submittedName>
        <fullName evidence="1">Uncharacterized protein</fullName>
    </submittedName>
</protein>